<evidence type="ECO:0000313" key="5">
    <source>
        <dbReference type="Proteomes" id="UP001524478"/>
    </source>
</evidence>
<sequence length="403" mass="45826">MKKILHIISQYPGKTGSGTYLQALIFEGKKKGHIQSLVSGIHNGDIINLKNIDNFYPVTFKTKEIPFPIVGMSDIMPYESAKYCDLTEDMLNRWKEGFIKAITNAIEDLKPDIILSHHLWLSTSLVKEIAEDIKVIGICHGTDIRQLEKCPQYRKEVLNGCRKLDLILSLSEEQRQLINKVYGISNDKIIVIGGGYKGDIFFPPLNKVYDENIKIVYAGKLSYAKGVVSLLKVFKNISEKYNVKLLLVGSGTGEEERYIKELGFRLKGNINFLGELSQEDLGRIFRESDISVLPSFYEGLSLVTIEALASGLLIVVTEIPGLISNLGDIINNSGVIEYVRLPRMIQVDKPLGEELPLFEYRLQIAIEKQIEKIYRGYTIDYSIEKEVNKMSWDNIFNRIEKYF</sequence>
<dbReference type="Pfam" id="PF00534">
    <property type="entry name" value="Glycos_transf_1"/>
    <property type="match status" value="1"/>
</dbReference>
<feature type="domain" description="Glycosyltransferase subfamily 4-like N-terminal" evidence="3">
    <location>
        <begin position="94"/>
        <end position="195"/>
    </location>
</feature>
<keyword evidence="5" id="KW-1185">Reference proteome</keyword>
<organism evidence="4 5">
    <name type="scientific">Tissierella carlieri</name>
    <dbReference type="NCBI Taxonomy" id="689904"/>
    <lineage>
        <taxon>Bacteria</taxon>
        <taxon>Bacillati</taxon>
        <taxon>Bacillota</taxon>
        <taxon>Tissierellia</taxon>
        <taxon>Tissierellales</taxon>
        <taxon>Tissierellaceae</taxon>
        <taxon>Tissierella</taxon>
    </lineage>
</organism>
<evidence type="ECO:0000259" key="2">
    <source>
        <dbReference type="Pfam" id="PF00534"/>
    </source>
</evidence>
<evidence type="ECO:0000259" key="3">
    <source>
        <dbReference type="Pfam" id="PF13439"/>
    </source>
</evidence>
<dbReference type="Proteomes" id="UP001524478">
    <property type="component" value="Unassembled WGS sequence"/>
</dbReference>
<accession>A0ABT1SFI7</accession>
<dbReference type="PANTHER" id="PTHR46401">
    <property type="entry name" value="GLYCOSYLTRANSFERASE WBBK-RELATED"/>
    <property type="match status" value="1"/>
</dbReference>
<comment type="caution">
    <text evidence="4">The sequence shown here is derived from an EMBL/GenBank/DDBJ whole genome shotgun (WGS) entry which is preliminary data.</text>
</comment>
<evidence type="ECO:0000256" key="1">
    <source>
        <dbReference type="ARBA" id="ARBA00022679"/>
    </source>
</evidence>
<dbReference type="CDD" id="cd03801">
    <property type="entry name" value="GT4_PimA-like"/>
    <property type="match status" value="1"/>
</dbReference>
<reference evidence="4 5" key="1">
    <citation type="submission" date="2022-06" db="EMBL/GenBank/DDBJ databases">
        <title>Isolation of gut microbiota from human fecal samples.</title>
        <authorList>
            <person name="Pamer E.G."/>
            <person name="Barat B."/>
            <person name="Waligurski E."/>
            <person name="Medina S."/>
            <person name="Paddock L."/>
            <person name="Mostad J."/>
        </authorList>
    </citation>
    <scope>NUCLEOTIDE SEQUENCE [LARGE SCALE GENOMIC DNA]</scope>
    <source>
        <strain evidence="4 5">DFI.7.95</strain>
    </source>
</reference>
<dbReference type="InterPro" id="IPR028098">
    <property type="entry name" value="Glyco_trans_4-like_N"/>
</dbReference>
<name>A0ABT1SFI7_9FIRM</name>
<dbReference type="Gene3D" id="3.40.50.2000">
    <property type="entry name" value="Glycogen Phosphorylase B"/>
    <property type="match status" value="2"/>
</dbReference>
<protein>
    <submittedName>
        <fullName evidence="4">Glycosyltransferase family 4 protein</fullName>
    </submittedName>
</protein>
<dbReference type="EMBL" id="JANGAC010000019">
    <property type="protein sequence ID" value="MCQ4925249.1"/>
    <property type="molecule type" value="Genomic_DNA"/>
</dbReference>
<dbReference type="Pfam" id="PF13439">
    <property type="entry name" value="Glyco_transf_4"/>
    <property type="match status" value="1"/>
</dbReference>
<keyword evidence="1" id="KW-0808">Transferase</keyword>
<gene>
    <name evidence="4" type="ORF">NE686_19250</name>
</gene>
<dbReference type="RefSeq" id="WP_256312771.1">
    <property type="nucleotide sequence ID" value="NZ_JANGAC010000019.1"/>
</dbReference>
<evidence type="ECO:0000313" key="4">
    <source>
        <dbReference type="EMBL" id="MCQ4925249.1"/>
    </source>
</evidence>
<feature type="domain" description="Glycosyl transferase family 1" evidence="2">
    <location>
        <begin position="208"/>
        <end position="322"/>
    </location>
</feature>
<dbReference type="SUPFAM" id="SSF53756">
    <property type="entry name" value="UDP-Glycosyltransferase/glycogen phosphorylase"/>
    <property type="match status" value="1"/>
</dbReference>
<proteinExistence type="predicted"/>
<dbReference type="InterPro" id="IPR001296">
    <property type="entry name" value="Glyco_trans_1"/>
</dbReference>
<dbReference type="PANTHER" id="PTHR46401:SF2">
    <property type="entry name" value="GLYCOSYLTRANSFERASE WBBK-RELATED"/>
    <property type="match status" value="1"/>
</dbReference>